<dbReference type="PANTHER" id="PTHR32552">
    <property type="entry name" value="FERRICHROME IRON RECEPTOR-RELATED"/>
    <property type="match status" value="1"/>
</dbReference>
<dbReference type="InterPro" id="IPR039426">
    <property type="entry name" value="TonB-dep_rcpt-like"/>
</dbReference>
<evidence type="ECO:0000256" key="8">
    <source>
        <dbReference type="ARBA" id="ARBA00023077"/>
    </source>
</evidence>
<dbReference type="SUPFAM" id="SSF56935">
    <property type="entry name" value="Porins"/>
    <property type="match status" value="1"/>
</dbReference>
<evidence type="ECO:0000256" key="12">
    <source>
        <dbReference type="RuleBase" id="RU003357"/>
    </source>
</evidence>
<evidence type="ECO:0000256" key="11">
    <source>
        <dbReference type="PROSITE-ProRule" id="PRU01360"/>
    </source>
</evidence>
<comment type="caution">
    <text evidence="16">The sequence shown here is derived from an EMBL/GenBank/DDBJ whole genome shotgun (WGS) entry which is preliminary data.</text>
</comment>
<feature type="domain" description="TonB-dependent receptor-like beta-barrel" evidence="14">
    <location>
        <begin position="254"/>
        <end position="791"/>
    </location>
</feature>
<evidence type="ECO:0000256" key="5">
    <source>
        <dbReference type="ARBA" id="ARBA00022692"/>
    </source>
</evidence>
<evidence type="ECO:0000313" key="17">
    <source>
        <dbReference type="Proteomes" id="UP001548713"/>
    </source>
</evidence>
<comment type="subcellular location">
    <subcellularLocation>
        <location evidence="1 11">Cell outer membrane</location>
        <topology evidence="1 11">Multi-pass membrane protein</topology>
    </subcellularLocation>
</comment>
<dbReference type="InterPro" id="IPR000531">
    <property type="entry name" value="Beta-barrel_TonB"/>
</dbReference>
<accession>A0ABV2D3E9</accession>
<comment type="similarity">
    <text evidence="11 12">Belongs to the TonB-dependent receptor family.</text>
</comment>
<dbReference type="PROSITE" id="PS52016">
    <property type="entry name" value="TONB_DEPENDENT_REC_3"/>
    <property type="match status" value="1"/>
</dbReference>
<keyword evidence="10 11" id="KW-0998">Cell outer membrane</keyword>
<dbReference type="Pfam" id="PF07715">
    <property type="entry name" value="Plug"/>
    <property type="match status" value="1"/>
</dbReference>
<dbReference type="Pfam" id="PF00593">
    <property type="entry name" value="TonB_dep_Rec_b-barrel"/>
    <property type="match status" value="1"/>
</dbReference>
<keyword evidence="3 11" id="KW-1134">Transmembrane beta strand</keyword>
<evidence type="ECO:0000256" key="4">
    <source>
        <dbReference type="ARBA" id="ARBA00022496"/>
    </source>
</evidence>
<evidence type="ECO:0000256" key="1">
    <source>
        <dbReference type="ARBA" id="ARBA00004571"/>
    </source>
</evidence>
<name>A0ABV2D3E9_9SPHN</name>
<evidence type="ECO:0000256" key="13">
    <source>
        <dbReference type="SAM" id="SignalP"/>
    </source>
</evidence>
<dbReference type="InterPro" id="IPR036942">
    <property type="entry name" value="Beta-barrel_TonB_sf"/>
</dbReference>
<dbReference type="InterPro" id="IPR012910">
    <property type="entry name" value="Plug_dom"/>
</dbReference>
<keyword evidence="17" id="KW-1185">Reference proteome</keyword>
<evidence type="ECO:0000259" key="15">
    <source>
        <dbReference type="Pfam" id="PF07715"/>
    </source>
</evidence>
<evidence type="ECO:0000256" key="10">
    <source>
        <dbReference type="ARBA" id="ARBA00023237"/>
    </source>
</evidence>
<organism evidence="16 17">
    <name type="scientific">Novosphingobium kalidii</name>
    <dbReference type="NCBI Taxonomy" id="3230299"/>
    <lineage>
        <taxon>Bacteria</taxon>
        <taxon>Pseudomonadati</taxon>
        <taxon>Pseudomonadota</taxon>
        <taxon>Alphaproteobacteria</taxon>
        <taxon>Sphingomonadales</taxon>
        <taxon>Sphingomonadaceae</taxon>
        <taxon>Novosphingobium</taxon>
    </lineage>
</organism>
<evidence type="ECO:0000256" key="6">
    <source>
        <dbReference type="ARBA" id="ARBA00023004"/>
    </source>
</evidence>
<keyword evidence="8 12" id="KW-0798">TonB box</keyword>
<evidence type="ECO:0000256" key="3">
    <source>
        <dbReference type="ARBA" id="ARBA00022452"/>
    </source>
</evidence>
<dbReference type="Gene3D" id="2.40.170.20">
    <property type="entry name" value="TonB-dependent receptor, beta-barrel domain"/>
    <property type="match status" value="1"/>
</dbReference>
<feature type="domain" description="TonB-dependent receptor plug" evidence="15">
    <location>
        <begin position="53"/>
        <end position="166"/>
    </location>
</feature>
<evidence type="ECO:0000256" key="7">
    <source>
        <dbReference type="ARBA" id="ARBA00023065"/>
    </source>
</evidence>
<dbReference type="Proteomes" id="UP001548713">
    <property type="component" value="Unassembled WGS sequence"/>
</dbReference>
<evidence type="ECO:0000256" key="2">
    <source>
        <dbReference type="ARBA" id="ARBA00022448"/>
    </source>
</evidence>
<feature type="signal peptide" evidence="13">
    <location>
        <begin position="1"/>
        <end position="25"/>
    </location>
</feature>
<protein>
    <submittedName>
        <fullName evidence="16">TonB-dependent receptor</fullName>
    </submittedName>
</protein>
<evidence type="ECO:0000256" key="9">
    <source>
        <dbReference type="ARBA" id="ARBA00023136"/>
    </source>
</evidence>
<dbReference type="RefSeq" id="WP_353984899.1">
    <property type="nucleotide sequence ID" value="NZ_JBEWLY010000020.1"/>
</dbReference>
<evidence type="ECO:0000259" key="14">
    <source>
        <dbReference type="Pfam" id="PF00593"/>
    </source>
</evidence>
<keyword evidence="9 11" id="KW-0472">Membrane</keyword>
<keyword evidence="5 11" id="KW-0812">Transmembrane</keyword>
<dbReference type="EMBL" id="JBEWLY010000020">
    <property type="protein sequence ID" value="MET1756406.1"/>
    <property type="molecule type" value="Genomic_DNA"/>
</dbReference>
<feature type="chain" id="PRO_5045924682" evidence="13">
    <location>
        <begin position="26"/>
        <end position="844"/>
    </location>
</feature>
<keyword evidence="4" id="KW-0410">Iron transport</keyword>
<keyword evidence="13" id="KW-0732">Signal</keyword>
<keyword evidence="2 11" id="KW-0813">Transport</keyword>
<keyword evidence="7" id="KW-0406">Ion transport</keyword>
<proteinExistence type="inferred from homology"/>
<gene>
    <name evidence="16" type="ORF">ABVV53_13230</name>
</gene>
<sequence>MIGNFRQIALTTTAIGFFLAPPAQAQVEAASDVSRAEETDAIVVTARRVEENLQDVPISITVFSQQQIDNRNIVNAADLAIYTPSLSLNSRFGPEKASFIIRGFVQDLATQPSVGVYFADVVAPRAGGSTTSGNGVGVGSMFDLQNVQVLKGPQGTLFGRNTTGGAVLLVPRRPSDKLEGYVEGSYGNFDMRRVQAVANIPLADTFKVRLGVDRMKRDGYLRNRSGTGPERLGNSDYIAARLSILAELTPDLENYTVATYSKSDNNGITLRVLGCNREPAANIAVNAGLACAQVDRQNARGDGWWDIESNEPDPKFQAETWQIINTTTLRASDTLTIKNIASYGEFREITRMSLQGDNLVNPDGTFAKALVQLNNTPGYYNSRQATYTEELQLQGGGFDGKLNWQAGGYFENSDPLGVSSQATAIGLNCPNLQALQCNAAPALNLPAAGRVFVSTVSRPFLKASFRSRGLYAQATYRLSDLLAVTGGVRYTWERMRHDYASQTIGFPATNTPVYYCGNSVRVRYPVGTSSPVNPGFNFPVATAPLGYEACNVTFTAKSDRPTWLIGVDFTPTEDLLFYAKYARGYRGGGAAGANIYFETWGPEKVDTYEAGAKVTLRGSSARGYFNTAVFYNDFSDQQIAASLIRAATSPLLGGNAIINAGKSKIWGIEADAAVTLFDIFRVDGGYTYLNARLKELDPSTYALAPEQRLVWADVRPTASPSIRGGRLAFSPKHRLSLTGTILLPLGESIGDVSLGATYVYTSKQLAGTATAPQYQLLPSSQLVNLNVNWNKVMNSPVDLALFMTNATNEKLHSAIANAWASYGFEAGIVNEPRMYGVRLRYSLR</sequence>
<reference evidence="16 17" key="1">
    <citation type="submission" date="2024-07" db="EMBL/GenBank/DDBJ databases">
        <title>Novosphingobium kalidii RD2P27.</title>
        <authorList>
            <person name="Sun J.-Q."/>
        </authorList>
    </citation>
    <scope>NUCLEOTIDE SEQUENCE [LARGE SCALE GENOMIC DNA]</scope>
    <source>
        <strain evidence="16 17">RD2P27</strain>
    </source>
</reference>
<keyword evidence="6" id="KW-0408">Iron</keyword>
<keyword evidence="16" id="KW-0675">Receptor</keyword>
<dbReference type="PANTHER" id="PTHR32552:SF81">
    <property type="entry name" value="TONB-DEPENDENT OUTER MEMBRANE RECEPTOR"/>
    <property type="match status" value="1"/>
</dbReference>
<evidence type="ECO:0000313" key="16">
    <source>
        <dbReference type="EMBL" id="MET1756406.1"/>
    </source>
</evidence>